<dbReference type="Proteomes" id="UP001597459">
    <property type="component" value="Unassembled WGS sequence"/>
</dbReference>
<evidence type="ECO:0000313" key="3">
    <source>
        <dbReference type="Proteomes" id="UP001597459"/>
    </source>
</evidence>
<name>A0ABW5NDA0_9FLAO</name>
<evidence type="ECO:0000256" key="1">
    <source>
        <dbReference type="SAM" id="Phobius"/>
    </source>
</evidence>
<sequence length="207" mass="24253">MSLFIILKKAKLIRNYFLIALLYCSLYGCVSYSKKEFRKEYIKLNEHTLHMLNGKFKLYPIKRFQKETSTDNCIRYTNLYQNIVDENWNSERKADSLCTHNNTYSVALTFKDNKNLRIKLIENTTIIRDTTLSGKYKNGMFYLDNKDISIHGIPFLFGGYRSDKRRIGMTKDNNLIVNEAIGNEGAILLILAAGYQYNASYEYERIQ</sequence>
<comment type="caution">
    <text evidence="2">The sequence shown here is derived from an EMBL/GenBank/DDBJ whole genome shotgun (WGS) entry which is preliminary data.</text>
</comment>
<dbReference type="EMBL" id="JBHULX010000039">
    <property type="protein sequence ID" value="MFD2592395.1"/>
    <property type="molecule type" value="Genomic_DNA"/>
</dbReference>
<reference evidence="3" key="1">
    <citation type="journal article" date="2019" name="Int. J. Syst. Evol. Microbiol.">
        <title>The Global Catalogue of Microorganisms (GCM) 10K type strain sequencing project: providing services to taxonomists for standard genome sequencing and annotation.</title>
        <authorList>
            <consortium name="The Broad Institute Genomics Platform"/>
            <consortium name="The Broad Institute Genome Sequencing Center for Infectious Disease"/>
            <person name="Wu L."/>
            <person name="Ma J."/>
        </authorList>
    </citation>
    <scope>NUCLEOTIDE SEQUENCE [LARGE SCALE GENOMIC DNA]</scope>
    <source>
        <strain evidence="3">KCTC 42423</strain>
    </source>
</reference>
<protein>
    <recommendedName>
        <fullName evidence="4">Lipoprotein</fullName>
    </recommendedName>
</protein>
<evidence type="ECO:0008006" key="4">
    <source>
        <dbReference type="Google" id="ProtNLM"/>
    </source>
</evidence>
<keyword evidence="3" id="KW-1185">Reference proteome</keyword>
<proteinExistence type="predicted"/>
<keyword evidence="1" id="KW-0472">Membrane</keyword>
<evidence type="ECO:0000313" key="2">
    <source>
        <dbReference type="EMBL" id="MFD2592395.1"/>
    </source>
</evidence>
<accession>A0ABW5NDA0</accession>
<keyword evidence="1" id="KW-0812">Transmembrane</keyword>
<dbReference type="RefSeq" id="WP_378254380.1">
    <property type="nucleotide sequence ID" value="NZ_JBHSJV010000001.1"/>
</dbReference>
<feature type="transmembrane region" description="Helical" evidence="1">
    <location>
        <begin position="12"/>
        <end position="33"/>
    </location>
</feature>
<gene>
    <name evidence="2" type="ORF">ACFSTE_16265</name>
</gene>
<keyword evidence="1" id="KW-1133">Transmembrane helix</keyword>
<organism evidence="2 3">
    <name type="scientific">Aquimarina hainanensis</name>
    <dbReference type="NCBI Taxonomy" id="1578017"/>
    <lineage>
        <taxon>Bacteria</taxon>
        <taxon>Pseudomonadati</taxon>
        <taxon>Bacteroidota</taxon>
        <taxon>Flavobacteriia</taxon>
        <taxon>Flavobacteriales</taxon>
        <taxon>Flavobacteriaceae</taxon>
        <taxon>Aquimarina</taxon>
    </lineage>
</organism>